<dbReference type="EMBL" id="JAGTXO010000003">
    <property type="protein sequence ID" value="KAG8469082.1"/>
    <property type="molecule type" value="Genomic_DNA"/>
</dbReference>
<protein>
    <recommendedName>
        <fullName evidence="1">Coenzyme Q-binding protein COQ10 START domain-containing protein</fullName>
    </recommendedName>
</protein>
<dbReference type="OrthoDB" id="5732at2759"/>
<gene>
    <name evidence="2" type="ORF">KFE25_007600</name>
</gene>
<dbReference type="InterPro" id="IPR023393">
    <property type="entry name" value="START-like_dom_sf"/>
</dbReference>
<feature type="domain" description="Coenzyme Q-binding protein COQ10 START" evidence="1">
    <location>
        <begin position="107"/>
        <end position="224"/>
    </location>
</feature>
<dbReference type="PANTHER" id="PTHR34060">
    <property type="entry name" value="POLYKETIDE CYCLASE / DEHYDRASE AND LIPID TRANSPORT PROTEIN"/>
    <property type="match status" value="1"/>
</dbReference>
<organism evidence="2 3">
    <name type="scientific">Diacronema lutheri</name>
    <name type="common">Unicellular marine alga</name>
    <name type="synonym">Monochrysis lutheri</name>
    <dbReference type="NCBI Taxonomy" id="2081491"/>
    <lineage>
        <taxon>Eukaryota</taxon>
        <taxon>Haptista</taxon>
        <taxon>Haptophyta</taxon>
        <taxon>Pavlovophyceae</taxon>
        <taxon>Pavlovales</taxon>
        <taxon>Pavlovaceae</taxon>
        <taxon>Diacronema</taxon>
    </lineage>
</organism>
<evidence type="ECO:0000313" key="3">
    <source>
        <dbReference type="Proteomes" id="UP000751190"/>
    </source>
</evidence>
<accession>A0A8J5XVB6</accession>
<evidence type="ECO:0000259" key="1">
    <source>
        <dbReference type="Pfam" id="PF03364"/>
    </source>
</evidence>
<dbReference type="Proteomes" id="UP000751190">
    <property type="component" value="Unassembled WGS sequence"/>
</dbReference>
<dbReference type="Pfam" id="PF03364">
    <property type="entry name" value="Polyketide_cyc"/>
    <property type="match status" value="1"/>
</dbReference>
<sequence>MAKDLRSIDSPAAAGVRRSQARVVLALVAALAAPCGGLGAVRAPVAGHPSAPARRTANARCAARAVLVPSPFSFPALAARFGDANVDFSTTSVDFGLGLKSEGSVTIEAPLAVVWSLVTDYERHPEFIPNILASKLERVGNQMVLNQCGLLSNKLKFRADMRLAITERYHRELKLQRISGHGFLDFKARYSFSALPGDTCRLGYEVQAVPCPIFPMPIVQHKVKKEVPRMLSALRAKAIERQSAGVE</sequence>
<comment type="caution">
    <text evidence="2">The sequence shown here is derived from an EMBL/GenBank/DDBJ whole genome shotgun (WGS) entry which is preliminary data.</text>
</comment>
<reference evidence="2" key="1">
    <citation type="submission" date="2021-05" db="EMBL/GenBank/DDBJ databases">
        <title>The genome of the haptophyte Pavlova lutheri (Diacronema luteri, Pavlovales) - a model for lipid biosynthesis in eukaryotic algae.</title>
        <authorList>
            <person name="Hulatt C.J."/>
            <person name="Posewitz M.C."/>
        </authorList>
    </citation>
    <scope>NUCLEOTIDE SEQUENCE</scope>
    <source>
        <strain evidence="2">NIVA-4/92</strain>
    </source>
</reference>
<name>A0A8J5XVB6_DIALT</name>
<evidence type="ECO:0000313" key="2">
    <source>
        <dbReference type="EMBL" id="KAG8469082.1"/>
    </source>
</evidence>
<dbReference type="AlphaFoldDB" id="A0A8J5XVB6"/>
<keyword evidence="3" id="KW-1185">Reference proteome</keyword>
<proteinExistence type="predicted"/>
<dbReference type="PANTHER" id="PTHR34060:SF1">
    <property type="entry name" value="POLYKETIDE CYCLASE _ DEHYDRASE AND LIPID TRANSPORT PROTEIN"/>
    <property type="match status" value="1"/>
</dbReference>
<dbReference type="SUPFAM" id="SSF55961">
    <property type="entry name" value="Bet v1-like"/>
    <property type="match status" value="1"/>
</dbReference>
<dbReference type="Gene3D" id="3.30.530.20">
    <property type="match status" value="1"/>
</dbReference>
<dbReference type="InterPro" id="IPR005031">
    <property type="entry name" value="COQ10_START"/>
</dbReference>